<reference evidence="2 3" key="1">
    <citation type="journal article" date="2013" name="Genome Biol.">
        <title>The genome sequence of the most widely cultivated cacao type and its use to identify candidate genes regulating pod color.</title>
        <authorList>
            <person name="Motamayor J.C."/>
            <person name="Mockaitis K."/>
            <person name="Schmutz J."/>
            <person name="Haiminen N."/>
            <person name="Iii D.L."/>
            <person name="Cornejo O."/>
            <person name="Findley S.D."/>
            <person name="Zheng P."/>
            <person name="Utro F."/>
            <person name="Royaert S."/>
            <person name="Saski C."/>
            <person name="Jenkins J."/>
            <person name="Podicheti R."/>
            <person name="Zhao M."/>
            <person name="Scheffler B.E."/>
            <person name="Stack J.C."/>
            <person name="Feltus F.A."/>
            <person name="Mustiga G.M."/>
            <person name="Amores F."/>
            <person name="Phillips W."/>
            <person name="Marelli J.P."/>
            <person name="May G.D."/>
            <person name="Shapiro H."/>
            <person name="Ma J."/>
            <person name="Bustamante C.D."/>
            <person name="Schnell R.J."/>
            <person name="Main D."/>
            <person name="Gilbert D."/>
            <person name="Parida L."/>
            <person name="Kuhn D.N."/>
        </authorList>
    </citation>
    <scope>NUCLEOTIDE SEQUENCE [LARGE SCALE GENOMIC DNA]</scope>
    <source>
        <strain evidence="3">cv. Matina 1-6</strain>
    </source>
</reference>
<dbReference type="AlphaFoldDB" id="A0A061FAH6"/>
<protein>
    <submittedName>
        <fullName evidence="2">Uncharacterized protein</fullName>
    </submittedName>
</protein>
<dbReference type="InParanoid" id="A0A061FAH6"/>
<dbReference type="EMBL" id="CM001885">
    <property type="protein sequence ID" value="EOY14036.1"/>
    <property type="molecule type" value="Genomic_DNA"/>
</dbReference>
<gene>
    <name evidence="2" type="ORF">TCM_033157</name>
</gene>
<accession>A0A061FAH6</accession>
<dbReference type="Gramene" id="EOY14036">
    <property type="protein sequence ID" value="EOY14036"/>
    <property type="gene ID" value="TCM_033157"/>
</dbReference>
<dbReference type="Proteomes" id="UP000026915">
    <property type="component" value="Chromosome 7"/>
</dbReference>
<proteinExistence type="predicted"/>
<evidence type="ECO:0000313" key="2">
    <source>
        <dbReference type="EMBL" id="EOY14036.1"/>
    </source>
</evidence>
<keyword evidence="3" id="KW-1185">Reference proteome</keyword>
<sequence length="135" mass="14894">MVNKVGEKKNEEILEKNDVNGARVSLFNKASMGFNGISRLPGLRFLLCGIVKLVSEPRFGEDSSDIREDLNKLLEGRYKEKTKEAIAKGDICPRKVSAVRHLPPRCGRGAAPIEEDSKEDSSMCSDQGDDDPNDT</sequence>
<feature type="region of interest" description="Disordered" evidence="1">
    <location>
        <begin position="103"/>
        <end position="135"/>
    </location>
</feature>
<organism evidence="2 3">
    <name type="scientific">Theobroma cacao</name>
    <name type="common">Cacao</name>
    <name type="synonym">Cocoa</name>
    <dbReference type="NCBI Taxonomy" id="3641"/>
    <lineage>
        <taxon>Eukaryota</taxon>
        <taxon>Viridiplantae</taxon>
        <taxon>Streptophyta</taxon>
        <taxon>Embryophyta</taxon>
        <taxon>Tracheophyta</taxon>
        <taxon>Spermatophyta</taxon>
        <taxon>Magnoliopsida</taxon>
        <taxon>eudicotyledons</taxon>
        <taxon>Gunneridae</taxon>
        <taxon>Pentapetalae</taxon>
        <taxon>rosids</taxon>
        <taxon>malvids</taxon>
        <taxon>Malvales</taxon>
        <taxon>Malvaceae</taxon>
        <taxon>Byttnerioideae</taxon>
        <taxon>Theobroma</taxon>
    </lineage>
</organism>
<evidence type="ECO:0000313" key="3">
    <source>
        <dbReference type="Proteomes" id="UP000026915"/>
    </source>
</evidence>
<dbReference type="HOGENOM" id="CLU_1889539_0_0_1"/>
<name>A0A061FAH6_THECC</name>
<evidence type="ECO:0000256" key="1">
    <source>
        <dbReference type="SAM" id="MobiDB-lite"/>
    </source>
</evidence>